<comment type="subcellular location">
    <subcellularLocation>
        <location evidence="13">Endomembrane system</location>
        <topology evidence="13">Single-pass type I membrane protein</topology>
    </subcellularLocation>
</comment>
<dbReference type="SMART" id="SM00184">
    <property type="entry name" value="RING"/>
    <property type="match status" value="1"/>
</dbReference>
<dbReference type="Pfam" id="PF13639">
    <property type="entry name" value="zf-RING_2"/>
    <property type="match status" value="1"/>
</dbReference>
<evidence type="ECO:0000313" key="20">
    <source>
        <dbReference type="Proteomes" id="UP001627154"/>
    </source>
</evidence>
<feature type="compositionally biased region" description="Low complexity" evidence="15">
    <location>
        <begin position="371"/>
        <end position="383"/>
    </location>
</feature>
<comment type="catalytic activity">
    <reaction evidence="1">
        <text>S-ubiquitinyl-[E2 ubiquitin-conjugating enzyme]-L-cysteine + [acceptor protein]-L-lysine = [E2 ubiquitin-conjugating enzyme]-L-cysteine + N(6)-ubiquitinyl-[acceptor protein]-L-lysine.</text>
        <dbReference type="EC" id="2.3.2.27"/>
    </reaction>
</comment>
<dbReference type="FunFam" id="3.30.40.10:FF:000429">
    <property type="entry name" value="E3 ubiquitin-protein ligase RNF13"/>
    <property type="match status" value="1"/>
</dbReference>
<evidence type="ECO:0000313" key="19">
    <source>
        <dbReference type="EMBL" id="KAL3405393.1"/>
    </source>
</evidence>
<keyword evidence="5 16" id="KW-0812">Transmembrane</keyword>
<reference evidence="19 20" key="1">
    <citation type="journal article" date="2024" name="bioRxiv">
        <title>A reference genome for Trichogramma kaykai: A tiny desert-dwelling parasitoid wasp with competing sex-ratio distorters.</title>
        <authorList>
            <person name="Culotta J."/>
            <person name="Lindsey A.R."/>
        </authorList>
    </citation>
    <scope>NUCLEOTIDE SEQUENCE [LARGE SCALE GENOMIC DNA]</scope>
    <source>
        <strain evidence="19 20">KSX58</strain>
    </source>
</reference>
<dbReference type="CDD" id="cd02123">
    <property type="entry name" value="PA_C_RZF_like"/>
    <property type="match status" value="1"/>
</dbReference>
<evidence type="ECO:0000256" key="17">
    <source>
        <dbReference type="SAM" id="SignalP"/>
    </source>
</evidence>
<evidence type="ECO:0000256" key="2">
    <source>
        <dbReference type="ARBA" id="ARBA00004906"/>
    </source>
</evidence>
<evidence type="ECO:0000256" key="6">
    <source>
        <dbReference type="ARBA" id="ARBA00022723"/>
    </source>
</evidence>
<keyword evidence="6" id="KW-0479">Metal-binding</keyword>
<gene>
    <name evidence="19" type="ORF">TKK_002407</name>
</gene>
<dbReference type="GO" id="GO:0061630">
    <property type="term" value="F:ubiquitin protein ligase activity"/>
    <property type="evidence" value="ECO:0007669"/>
    <property type="project" value="UniProtKB-EC"/>
</dbReference>
<dbReference type="Pfam" id="PF02225">
    <property type="entry name" value="PA"/>
    <property type="match status" value="1"/>
</dbReference>
<dbReference type="AlphaFoldDB" id="A0ABD2XK48"/>
<feature type="compositionally biased region" description="Acidic residues" evidence="15">
    <location>
        <begin position="291"/>
        <end position="300"/>
    </location>
</feature>
<accession>A0ABD2XK48</accession>
<evidence type="ECO:0000256" key="12">
    <source>
        <dbReference type="ARBA" id="ARBA00023180"/>
    </source>
</evidence>
<evidence type="ECO:0000256" key="1">
    <source>
        <dbReference type="ARBA" id="ARBA00000900"/>
    </source>
</evidence>
<dbReference type="InterPro" id="IPR003137">
    <property type="entry name" value="PA_domain"/>
</dbReference>
<evidence type="ECO:0000259" key="18">
    <source>
        <dbReference type="PROSITE" id="PS50089"/>
    </source>
</evidence>
<dbReference type="SUPFAM" id="SSF52025">
    <property type="entry name" value="PA domain"/>
    <property type="match status" value="1"/>
</dbReference>
<evidence type="ECO:0000256" key="10">
    <source>
        <dbReference type="ARBA" id="ARBA00022989"/>
    </source>
</evidence>
<dbReference type="InterPro" id="IPR044744">
    <property type="entry name" value="ZNRF4/RNF13/RNF167_PA"/>
</dbReference>
<keyword evidence="9" id="KW-0862">Zinc</keyword>
<evidence type="ECO:0000256" key="8">
    <source>
        <dbReference type="ARBA" id="ARBA00022771"/>
    </source>
</evidence>
<dbReference type="PROSITE" id="PS50089">
    <property type="entry name" value="ZF_RING_2"/>
    <property type="match status" value="1"/>
</dbReference>
<dbReference type="GO" id="GO:0012505">
    <property type="term" value="C:endomembrane system"/>
    <property type="evidence" value="ECO:0007669"/>
    <property type="project" value="UniProtKB-SubCell"/>
</dbReference>
<keyword evidence="20" id="KW-1185">Reference proteome</keyword>
<feature type="compositionally biased region" description="Polar residues" evidence="15">
    <location>
        <begin position="350"/>
        <end position="367"/>
    </location>
</feature>
<feature type="compositionally biased region" description="Polar residues" evidence="15">
    <location>
        <begin position="311"/>
        <end position="321"/>
    </location>
</feature>
<dbReference type="Gene3D" id="3.50.30.30">
    <property type="match status" value="1"/>
</dbReference>
<feature type="region of interest" description="Disordered" evidence="15">
    <location>
        <begin position="288"/>
        <end position="322"/>
    </location>
</feature>
<feature type="region of interest" description="Disordered" evidence="15">
    <location>
        <begin position="350"/>
        <end position="405"/>
    </location>
</feature>
<dbReference type="GO" id="GO:0005737">
    <property type="term" value="C:cytoplasm"/>
    <property type="evidence" value="ECO:0007669"/>
    <property type="project" value="UniProtKB-ARBA"/>
</dbReference>
<dbReference type="FunFam" id="3.50.30.30:FF:000026">
    <property type="entry name" value="E3 ubiquitin-protein ligase RNF13"/>
    <property type="match status" value="1"/>
</dbReference>
<dbReference type="InterPro" id="IPR013083">
    <property type="entry name" value="Znf_RING/FYVE/PHD"/>
</dbReference>
<dbReference type="SUPFAM" id="SSF57850">
    <property type="entry name" value="RING/U-box"/>
    <property type="match status" value="1"/>
</dbReference>
<evidence type="ECO:0000256" key="16">
    <source>
        <dbReference type="SAM" id="Phobius"/>
    </source>
</evidence>
<proteinExistence type="predicted"/>
<dbReference type="Gene3D" id="3.30.40.10">
    <property type="entry name" value="Zinc/RING finger domain, C3HC4 (zinc finger)"/>
    <property type="match status" value="1"/>
</dbReference>
<organism evidence="19 20">
    <name type="scientific">Trichogramma kaykai</name>
    <dbReference type="NCBI Taxonomy" id="54128"/>
    <lineage>
        <taxon>Eukaryota</taxon>
        <taxon>Metazoa</taxon>
        <taxon>Ecdysozoa</taxon>
        <taxon>Arthropoda</taxon>
        <taxon>Hexapoda</taxon>
        <taxon>Insecta</taxon>
        <taxon>Pterygota</taxon>
        <taxon>Neoptera</taxon>
        <taxon>Endopterygota</taxon>
        <taxon>Hymenoptera</taxon>
        <taxon>Apocrita</taxon>
        <taxon>Proctotrupomorpha</taxon>
        <taxon>Chalcidoidea</taxon>
        <taxon>Trichogrammatidae</taxon>
        <taxon>Trichogramma</taxon>
    </lineage>
</organism>
<keyword evidence="8 14" id="KW-0863">Zinc-finger</keyword>
<evidence type="ECO:0000256" key="11">
    <source>
        <dbReference type="ARBA" id="ARBA00023136"/>
    </source>
</evidence>
<dbReference type="EC" id="2.3.2.27" evidence="3"/>
<sequence length="508" mass="56988">MTAATTRITTWWWPVGLLLLLVVSSTNADVLVFSTVDPHRVEANFDDLPAKFGSIVPPEGIKGLVIYSEPSEACSDIKPPPADDPRAYGYSWIVLIARNNCSFEAKIRNAQKAGYSAAIVHNVHSNDLEPMSAKDPTNITIPSVFVSEFDGNLLKNVYSYSEDYFILINEMPININTHLLLPFAIVVAICFLVMVIFMIVRCIKDRRRARRHRLPNSSLKKIPTHKYTKGDPYETCAICLDDYVENEKLRVLPCAHAYHTKCIDPWLTKNRRVCPVCKRRVFAADERVDTDTESDSDVDDSTPLIRDGQRPQGTQGGTFDSQAFEAVANVDPAWERMRRERVLRALNLMTQSESWPPNQPSQSTANGATGDHQQQQQQQQQPSRSRHHRRRSDSESSYDSSLDRHHVDTHTQVVNEACSSDSDVYEDTTESATATASRRFLGLVANSLNIPVEDLEKGSIDGDYDSTVRVSHVVNERQARNGSRDEGAINPLPTVVVMQPHDDNDIVV</sequence>
<comment type="caution">
    <text evidence="19">The sequence shown here is derived from an EMBL/GenBank/DDBJ whole genome shotgun (WGS) entry which is preliminary data.</text>
</comment>
<dbReference type="PANTHER" id="PTHR47168:SF1">
    <property type="entry name" value="OS02G0798600 PROTEIN"/>
    <property type="match status" value="1"/>
</dbReference>
<evidence type="ECO:0000256" key="9">
    <source>
        <dbReference type="ARBA" id="ARBA00022833"/>
    </source>
</evidence>
<feature type="chain" id="PRO_5044820937" description="RING-type E3 ubiquitin transferase" evidence="17">
    <location>
        <begin position="29"/>
        <end position="508"/>
    </location>
</feature>
<name>A0ABD2XK48_9HYME</name>
<dbReference type="Proteomes" id="UP001627154">
    <property type="component" value="Unassembled WGS sequence"/>
</dbReference>
<dbReference type="EMBL" id="JBJJXI010000021">
    <property type="protein sequence ID" value="KAL3405393.1"/>
    <property type="molecule type" value="Genomic_DNA"/>
</dbReference>
<evidence type="ECO:0000256" key="3">
    <source>
        <dbReference type="ARBA" id="ARBA00012483"/>
    </source>
</evidence>
<feature type="domain" description="RING-type" evidence="18">
    <location>
        <begin position="236"/>
        <end position="278"/>
    </location>
</feature>
<keyword evidence="12" id="KW-0325">Glycoprotein</keyword>
<dbReference type="InterPro" id="IPR046450">
    <property type="entry name" value="PA_dom_sf"/>
</dbReference>
<comment type="pathway">
    <text evidence="2">Protein modification; protein ubiquitination.</text>
</comment>
<keyword evidence="11 16" id="KW-0472">Membrane</keyword>
<dbReference type="PANTHER" id="PTHR47168">
    <property type="entry name" value="RING ZINC FINGER DOMAIN SUPERFAMILY PROTEIN-RELATED"/>
    <property type="match status" value="1"/>
</dbReference>
<protein>
    <recommendedName>
        <fullName evidence="3">RING-type E3 ubiquitin transferase</fullName>
        <ecNumber evidence="3">2.3.2.27</ecNumber>
    </recommendedName>
</protein>
<dbReference type="InterPro" id="IPR001841">
    <property type="entry name" value="Znf_RING"/>
</dbReference>
<evidence type="ECO:0000256" key="5">
    <source>
        <dbReference type="ARBA" id="ARBA00022692"/>
    </source>
</evidence>
<evidence type="ECO:0000256" key="14">
    <source>
        <dbReference type="PROSITE-ProRule" id="PRU00175"/>
    </source>
</evidence>
<feature type="transmembrane region" description="Helical" evidence="16">
    <location>
        <begin position="179"/>
        <end position="203"/>
    </location>
</feature>
<dbReference type="GO" id="GO:0008270">
    <property type="term" value="F:zinc ion binding"/>
    <property type="evidence" value="ECO:0007669"/>
    <property type="project" value="UniProtKB-KW"/>
</dbReference>
<feature type="signal peptide" evidence="17">
    <location>
        <begin position="1"/>
        <end position="28"/>
    </location>
</feature>
<evidence type="ECO:0000256" key="4">
    <source>
        <dbReference type="ARBA" id="ARBA00022679"/>
    </source>
</evidence>
<keyword evidence="10 16" id="KW-1133">Transmembrane helix</keyword>
<evidence type="ECO:0000256" key="7">
    <source>
        <dbReference type="ARBA" id="ARBA00022729"/>
    </source>
</evidence>
<keyword evidence="7 17" id="KW-0732">Signal</keyword>
<evidence type="ECO:0000256" key="13">
    <source>
        <dbReference type="ARBA" id="ARBA00046288"/>
    </source>
</evidence>
<keyword evidence="4" id="KW-0808">Transferase</keyword>
<dbReference type="InterPro" id="IPR051653">
    <property type="entry name" value="E3_ligase_sorting_rcpt"/>
</dbReference>
<evidence type="ECO:0000256" key="15">
    <source>
        <dbReference type="SAM" id="MobiDB-lite"/>
    </source>
</evidence>